<reference evidence="2 3" key="1">
    <citation type="submission" date="2024-01" db="EMBL/GenBank/DDBJ databases">
        <title>Genome assemblies of Stephania.</title>
        <authorList>
            <person name="Yang L."/>
        </authorList>
    </citation>
    <scope>NUCLEOTIDE SEQUENCE [LARGE SCALE GENOMIC DNA]</scope>
    <source>
        <strain evidence="2">JXDWG</strain>
        <tissue evidence="2">Leaf</tissue>
    </source>
</reference>
<protein>
    <submittedName>
        <fullName evidence="2">Uncharacterized protein</fullName>
    </submittedName>
</protein>
<organism evidence="2 3">
    <name type="scientific">Stephania cephalantha</name>
    <dbReference type="NCBI Taxonomy" id="152367"/>
    <lineage>
        <taxon>Eukaryota</taxon>
        <taxon>Viridiplantae</taxon>
        <taxon>Streptophyta</taxon>
        <taxon>Embryophyta</taxon>
        <taxon>Tracheophyta</taxon>
        <taxon>Spermatophyta</taxon>
        <taxon>Magnoliopsida</taxon>
        <taxon>Ranunculales</taxon>
        <taxon>Menispermaceae</taxon>
        <taxon>Menispermoideae</taxon>
        <taxon>Cissampelideae</taxon>
        <taxon>Stephania</taxon>
    </lineage>
</organism>
<evidence type="ECO:0000256" key="1">
    <source>
        <dbReference type="SAM" id="MobiDB-lite"/>
    </source>
</evidence>
<dbReference type="EMBL" id="JBBNAG010000010">
    <property type="protein sequence ID" value="KAK9100315.1"/>
    <property type="molecule type" value="Genomic_DNA"/>
</dbReference>
<evidence type="ECO:0000313" key="3">
    <source>
        <dbReference type="Proteomes" id="UP001419268"/>
    </source>
</evidence>
<gene>
    <name evidence="2" type="ORF">Scep_023745</name>
</gene>
<feature type="region of interest" description="Disordered" evidence="1">
    <location>
        <begin position="1"/>
        <end position="44"/>
    </location>
</feature>
<keyword evidence="3" id="KW-1185">Reference proteome</keyword>
<dbReference type="Proteomes" id="UP001419268">
    <property type="component" value="Unassembled WGS sequence"/>
</dbReference>
<dbReference type="AlphaFoldDB" id="A0AAP0EV86"/>
<accession>A0AAP0EV86</accession>
<evidence type="ECO:0000313" key="2">
    <source>
        <dbReference type="EMBL" id="KAK9100315.1"/>
    </source>
</evidence>
<comment type="caution">
    <text evidence="2">The sequence shown here is derived from an EMBL/GenBank/DDBJ whole genome shotgun (WGS) entry which is preliminary data.</text>
</comment>
<proteinExistence type="predicted"/>
<name>A0AAP0EV86_9MAGN</name>
<sequence length="86" mass="9073">MRTTDATTCIPDDDTPAAHANSRPIDNDEDRANPPAQDGGARQEQRWQCMVACTTASGASMGNVVLLHNASGEVNDAMALSDRSEA</sequence>